<evidence type="ECO:0000256" key="4">
    <source>
        <dbReference type="ARBA" id="ARBA00022827"/>
    </source>
</evidence>
<organism evidence="7 8">
    <name type="scientific">Ustilago trichophora</name>
    <dbReference type="NCBI Taxonomy" id="86804"/>
    <lineage>
        <taxon>Eukaryota</taxon>
        <taxon>Fungi</taxon>
        <taxon>Dikarya</taxon>
        <taxon>Basidiomycota</taxon>
        <taxon>Ustilaginomycotina</taxon>
        <taxon>Ustilaginomycetes</taxon>
        <taxon>Ustilaginales</taxon>
        <taxon>Ustilaginaceae</taxon>
        <taxon>Ustilago</taxon>
    </lineage>
</organism>
<dbReference type="InterPro" id="IPR004416">
    <property type="entry name" value="MnmG"/>
</dbReference>
<sequence>MLWRGASAVDSSAFAGRLRTIRHASRRFATASQDLPLAGPSRSDLHFDVVVVGAGHAGIEAAAGSARTGARTLLVTTNKQSVGELSCNPSLGGVGKGTLVREVDALGGLCGLVGDRAGIQFRMLNRSKGPAVHGPRAQIDRSLYRRHMQEALRDYPNLTIHEANVHGLQLDWTKNAGSCSSEKQKEGEAPRAVVRGVTTSDGDRISCSQVILATGTFLSAHIHLGLESRPAGRMLPLPSNNDDPASDGLSQSLARAGFELGRLKTGTPARIAVSSVRLGSPWQSEGEIDARLEVVRGDASPAAFSFLHDAPDIDPSRQVECWGTHTTRLTHDTVRQNLDKSIHIKETVKGPRYCPSIESKVIRFKEKESHPVWLEPEGLPGTEDGAILYPNGLSCTLPAELQEQVLRSIPGLENVEMIRPGYGVEYDHVDPRELRHSLETKRIEGLWMAGQINGTTGYEEAAAQGCIAGINAGLKANGFAPLDIGRSSGYVGTMIDDLVMQGVEEPYRMFSSRSEYRMTLRADNADKRLTPLLRAAHASAVDKTRWQRLCTMQADMDQAFALLRAKRMSPHGWMKHGFHCSGDSHERNGLDMLRQPNLGIRDLVTVIPELAGLSEMVMDRVEIEARYMPHLERQAQEIEAFNKDTQLRFPEGFNFASVPGLNSQLREKLELLRPMSLAALKSIPGCTPSNYATLWRYTIQPDAARPPVRSM</sequence>
<dbReference type="InterPro" id="IPR044920">
    <property type="entry name" value="MnmG_C_subdom_sf"/>
</dbReference>
<dbReference type="NCBIfam" id="TIGR00136">
    <property type="entry name" value="mnmG_gidA"/>
    <property type="match status" value="1"/>
</dbReference>
<dbReference type="GO" id="GO:0005737">
    <property type="term" value="C:cytoplasm"/>
    <property type="evidence" value="ECO:0007669"/>
    <property type="project" value="UniProtKB-ARBA"/>
</dbReference>
<gene>
    <name evidence="7" type="ORF">UTRI_05501</name>
</gene>
<dbReference type="InterPro" id="IPR020595">
    <property type="entry name" value="MnmG-rel_CS"/>
</dbReference>
<dbReference type="PANTHER" id="PTHR11806:SF0">
    <property type="entry name" value="PROTEIN MTO1 HOMOLOG, MITOCHONDRIAL"/>
    <property type="match status" value="1"/>
</dbReference>
<dbReference type="Gene3D" id="1.10.150.570">
    <property type="entry name" value="GidA associated domain, C-terminal subdomain"/>
    <property type="match status" value="1"/>
</dbReference>
<dbReference type="OrthoDB" id="3329at2759"/>
<dbReference type="EMBL" id="OOIN01000029">
    <property type="protein sequence ID" value="SPO29679.1"/>
    <property type="molecule type" value="Genomic_DNA"/>
</dbReference>
<protein>
    <submittedName>
        <fullName evidence="7">Related to MTO1 protein involved in mitochondrial tRNA modification</fullName>
    </submittedName>
</protein>
<dbReference type="FunFam" id="3.50.50.60:FF:000002">
    <property type="entry name" value="tRNA uridine 5-carboxymethylaminomethyl modification enzyme MnmG"/>
    <property type="match status" value="1"/>
</dbReference>
<dbReference type="GO" id="GO:0050660">
    <property type="term" value="F:flavin adenine dinucleotide binding"/>
    <property type="evidence" value="ECO:0007669"/>
    <property type="project" value="InterPro"/>
</dbReference>
<dbReference type="GO" id="GO:0030488">
    <property type="term" value="P:tRNA methylation"/>
    <property type="evidence" value="ECO:0007669"/>
    <property type="project" value="TreeGrafter"/>
</dbReference>
<dbReference type="PRINTS" id="PR00411">
    <property type="entry name" value="PNDRDTASEI"/>
</dbReference>
<dbReference type="InterPro" id="IPR036188">
    <property type="entry name" value="FAD/NAD-bd_sf"/>
</dbReference>
<evidence type="ECO:0000313" key="7">
    <source>
        <dbReference type="EMBL" id="SPO29679.1"/>
    </source>
</evidence>
<dbReference type="GO" id="GO:0002098">
    <property type="term" value="P:tRNA wobble uridine modification"/>
    <property type="evidence" value="ECO:0007669"/>
    <property type="project" value="InterPro"/>
</dbReference>
<feature type="domain" description="tRNA uridine 5-carboxymethylaminomethyl modification enzyme C-terminal subdomain" evidence="6">
    <location>
        <begin position="625"/>
        <end position="696"/>
    </location>
</feature>
<dbReference type="Gene3D" id="1.10.10.1800">
    <property type="entry name" value="tRNA uridine 5-carboxymethylaminomethyl modification enzyme MnmG/GidA"/>
    <property type="match status" value="1"/>
</dbReference>
<evidence type="ECO:0000256" key="5">
    <source>
        <dbReference type="ARBA" id="ARBA00054993"/>
    </source>
</evidence>
<dbReference type="InterPro" id="IPR026904">
    <property type="entry name" value="MnmG_C"/>
</dbReference>
<comment type="function">
    <text evidence="5">Component of the MSS1-MTO1 complex that catalyzes the 5-carboxymethylaminomethyluridine (cmnm(5)U) modification at the 34th wobble position (U34) of mitochondrial tRNAs.</text>
</comment>
<dbReference type="Pfam" id="PF13932">
    <property type="entry name" value="SAM_GIDA_C"/>
    <property type="match status" value="1"/>
</dbReference>
<dbReference type="AlphaFoldDB" id="A0A5C3EK91"/>
<evidence type="ECO:0000256" key="2">
    <source>
        <dbReference type="ARBA" id="ARBA00007653"/>
    </source>
</evidence>
<dbReference type="Proteomes" id="UP000324022">
    <property type="component" value="Unassembled WGS sequence"/>
</dbReference>
<dbReference type="InterPro" id="IPR047001">
    <property type="entry name" value="MnmG_C_subdom"/>
</dbReference>
<dbReference type="InterPro" id="IPR040131">
    <property type="entry name" value="MnmG_N"/>
</dbReference>
<dbReference type="SMART" id="SM01228">
    <property type="entry name" value="GIDA_assoc_3"/>
    <property type="match status" value="1"/>
</dbReference>
<keyword evidence="8" id="KW-1185">Reference proteome</keyword>
<dbReference type="Gene3D" id="3.50.50.60">
    <property type="entry name" value="FAD/NAD(P)-binding domain"/>
    <property type="match status" value="2"/>
</dbReference>
<comment type="cofactor">
    <cofactor evidence="1">
        <name>FAD</name>
        <dbReference type="ChEBI" id="CHEBI:57692"/>
    </cofactor>
</comment>
<comment type="similarity">
    <text evidence="2">Belongs to the MnmG family.</text>
</comment>
<keyword evidence="3" id="KW-0285">Flavoprotein</keyword>
<dbReference type="Pfam" id="PF01134">
    <property type="entry name" value="GIDA"/>
    <property type="match status" value="1"/>
</dbReference>
<dbReference type="InterPro" id="IPR002218">
    <property type="entry name" value="MnmG-rel"/>
</dbReference>
<evidence type="ECO:0000259" key="6">
    <source>
        <dbReference type="SMART" id="SM01228"/>
    </source>
</evidence>
<proteinExistence type="inferred from homology"/>
<reference evidence="7 8" key="1">
    <citation type="submission" date="2018-03" db="EMBL/GenBank/DDBJ databases">
        <authorList>
            <person name="Guldener U."/>
        </authorList>
    </citation>
    <scope>NUCLEOTIDE SEQUENCE [LARGE SCALE GENOMIC DNA]</scope>
    <source>
        <strain evidence="7 8">NBRC100155</strain>
    </source>
</reference>
<dbReference type="Pfam" id="PF21680">
    <property type="entry name" value="GIDA_C_1st"/>
    <property type="match status" value="1"/>
</dbReference>
<evidence type="ECO:0000256" key="1">
    <source>
        <dbReference type="ARBA" id="ARBA00001974"/>
    </source>
</evidence>
<dbReference type="PANTHER" id="PTHR11806">
    <property type="entry name" value="GLUCOSE INHIBITED DIVISION PROTEIN A"/>
    <property type="match status" value="1"/>
</dbReference>
<accession>A0A5C3EK91</accession>
<evidence type="ECO:0000313" key="8">
    <source>
        <dbReference type="Proteomes" id="UP000324022"/>
    </source>
</evidence>
<name>A0A5C3EK91_9BASI</name>
<dbReference type="SUPFAM" id="SSF51905">
    <property type="entry name" value="FAD/NAD(P)-binding domain"/>
    <property type="match status" value="1"/>
</dbReference>
<keyword evidence="4" id="KW-0274">FAD</keyword>
<dbReference type="InterPro" id="IPR049312">
    <property type="entry name" value="GIDA_C_N"/>
</dbReference>
<evidence type="ECO:0000256" key="3">
    <source>
        <dbReference type="ARBA" id="ARBA00022630"/>
    </source>
</evidence>
<dbReference type="PROSITE" id="PS01280">
    <property type="entry name" value="GIDA_1"/>
    <property type="match status" value="1"/>
</dbReference>